<feature type="region of interest" description="Disordered" evidence="1">
    <location>
        <begin position="1"/>
        <end position="28"/>
    </location>
</feature>
<gene>
    <name evidence="3" type="ORF">L3X38_025294</name>
</gene>
<dbReference type="Proteomes" id="UP001054821">
    <property type="component" value="Chromosome 4"/>
</dbReference>
<accession>A0AAD4W3Z2</accession>
<dbReference type="InterPro" id="IPR041588">
    <property type="entry name" value="Integrase_H2C2"/>
</dbReference>
<protein>
    <recommendedName>
        <fullName evidence="2">Integrase zinc-binding domain-containing protein</fullName>
    </recommendedName>
</protein>
<feature type="domain" description="Integrase zinc-binding" evidence="2">
    <location>
        <begin position="134"/>
        <end position="180"/>
    </location>
</feature>
<comment type="caution">
    <text evidence="3">The sequence shown here is derived from an EMBL/GenBank/DDBJ whole genome shotgun (WGS) entry which is preliminary data.</text>
</comment>
<evidence type="ECO:0000313" key="4">
    <source>
        <dbReference type="Proteomes" id="UP001054821"/>
    </source>
</evidence>
<dbReference type="EMBL" id="JAJFAZ020000004">
    <property type="protein sequence ID" value="KAI5335161.1"/>
    <property type="molecule type" value="Genomic_DNA"/>
</dbReference>
<organism evidence="3 4">
    <name type="scientific">Prunus dulcis</name>
    <name type="common">Almond</name>
    <name type="synonym">Amygdalus dulcis</name>
    <dbReference type="NCBI Taxonomy" id="3755"/>
    <lineage>
        <taxon>Eukaryota</taxon>
        <taxon>Viridiplantae</taxon>
        <taxon>Streptophyta</taxon>
        <taxon>Embryophyta</taxon>
        <taxon>Tracheophyta</taxon>
        <taxon>Spermatophyta</taxon>
        <taxon>Magnoliopsida</taxon>
        <taxon>eudicotyledons</taxon>
        <taxon>Gunneridae</taxon>
        <taxon>Pentapetalae</taxon>
        <taxon>rosids</taxon>
        <taxon>fabids</taxon>
        <taxon>Rosales</taxon>
        <taxon>Rosaceae</taxon>
        <taxon>Amygdaloideae</taxon>
        <taxon>Amygdaleae</taxon>
        <taxon>Prunus</taxon>
    </lineage>
</organism>
<dbReference type="Pfam" id="PF17921">
    <property type="entry name" value="Integrase_H2C2"/>
    <property type="match status" value="1"/>
</dbReference>
<evidence type="ECO:0000313" key="3">
    <source>
        <dbReference type="EMBL" id="KAI5335161.1"/>
    </source>
</evidence>
<dbReference type="PANTHER" id="PTHR46148">
    <property type="entry name" value="CHROMO DOMAIN-CONTAINING PROTEIN"/>
    <property type="match status" value="1"/>
</dbReference>
<evidence type="ECO:0000256" key="1">
    <source>
        <dbReference type="SAM" id="MobiDB-lite"/>
    </source>
</evidence>
<dbReference type="AlphaFoldDB" id="A0AAD4W3Z2"/>
<reference evidence="3 4" key="1">
    <citation type="journal article" date="2022" name="G3 (Bethesda)">
        <title>Whole-genome sequence and methylome profiling of the almond [Prunus dulcis (Mill.) D.A. Webb] cultivar 'Nonpareil'.</title>
        <authorList>
            <person name="D'Amico-Willman K.M."/>
            <person name="Ouma W.Z."/>
            <person name="Meulia T."/>
            <person name="Sideli G.M."/>
            <person name="Gradziel T.M."/>
            <person name="Fresnedo-Ramirez J."/>
        </authorList>
    </citation>
    <scope>NUCLEOTIDE SEQUENCE [LARGE SCALE GENOMIC DNA]</scope>
    <source>
        <strain evidence="3">Clone GOH B32 T37-40</strain>
    </source>
</reference>
<name>A0AAD4W3Z2_PRUDU</name>
<dbReference type="Gene3D" id="1.10.340.70">
    <property type="match status" value="1"/>
</dbReference>
<dbReference type="PANTHER" id="PTHR46148:SF52">
    <property type="entry name" value="OS04G0603800 PROTEIN"/>
    <property type="match status" value="1"/>
</dbReference>
<keyword evidence="4" id="KW-1185">Reference proteome</keyword>
<sequence length="245" mass="27423">MVRGRGDSCGHQYDMGGPSQGSSKRVSFSSGSPIGCSYGGFRIGVSSSSRSNQSGSSGGEIRKLRVGLGMDDQEALLATLYMRTVLVKRILAAQSQDPLICTLRWEVENGASTDYSVRNDGALMVGTRLYVPNDKALKREILEEAHCSAFAMQLDSTKMYRTLREHYWWSFMKKQIAEYVSVVRFGKQGKLSPHYIGPYDIVEQPVQILDWKMQVLRSREIPLVSFMEGSYCGRGYLGTENQMRD</sequence>
<proteinExistence type="predicted"/>
<evidence type="ECO:0000259" key="2">
    <source>
        <dbReference type="Pfam" id="PF17921"/>
    </source>
</evidence>